<dbReference type="RefSeq" id="WP_394839189.1">
    <property type="nucleotide sequence ID" value="NZ_CP089929.1"/>
</dbReference>
<evidence type="ECO:0000256" key="1">
    <source>
        <dbReference type="ARBA" id="ARBA00007613"/>
    </source>
</evidence>
<evidence type="ECO:0000256" key="2">
    <source>
        <dbReference type="SAM" id="Coils"/>
    </source>
</evidence>
<protein>
    <submittedName>
        <fullName evidence="4">TolC family protein</fullName>
    </submittedName>
</protein>
<dbReference type="PANTHER" id="PTHR30203">
    <property type="entry name" value="OUTER MEMBRANE CATION EFFLUX PROTEIN"/>
    <property type="match status" value="1"/>
</dbReference>
<keyword evidence="3" id="KW-0732">Signal</keyword>
<dbReference type="InterPro" id="IPR010131">
    <property type="entry name" value="MdtP/NodT-like"/>
</dbReference>
<dbReference type="Proteomes" id="UP001374803">
    <property type="component" value="Chromosome"/>
</dbReference>
<gene>
    <name evidence="4" type="ORF">LVJ94_20070</name>
</gene>
<keyword evidence="5" id="KW-1185">Reference proteome</keyword>
<evidence type="ECO:0000256" key="3">
    <source>
        <dbReference type="SAM" id="SignalP"/>
    </source>
</evidence>
<evidence type="ECO:0000313" key="5">
    <source>
        <dbReference type="Proteomes" id="UP001374803"/>
    </source>
</evidence>
<dbReference type="Gene3D" id="1.20.1600.10">
    <property type="entry name" value="Outer membrane efflux proteins (OEP)"/>
    <property type="match status" value="1"/>
</dbReference>
<proteinExistence type="inferred from homology"/>
<accession>A0ABZ2LFG5</accession>
<organism evidence="4 5">
    <name type="scientific">Pendulispora rubella</name>
    <dbReference type="NCBI Taxonomy" id="2741070"/>
    <lineage>
        <taxon>Bacteria</taxon>
        <taxon>Pseudomonadati</taxon>
        <taxon>Myxococcota</taxon>
        <taxon>Myxococcia</taxon>
        <taxon>Myxococcales</taxon>
        <taxon>Sorangiineae</taxon>
        <taxon>Pendulisporaceae</taxon>
        <taxon>Pendulispora</taxon>
    </lineage>
</organism>
<feature type="coiled-coil region" evidence="2">
    <location>
        <begin position="328"/>
        <end position="380"/>
    </location>
</feature>
<sequence length="441" mass="46789">MRMLAAFVALAAAMTTSEAHAEGPMRLTERRVAEVALAQHPDVRAAWATAQAADSEARATGRARLPELVLSGRYQRLSSLPERYRAITFPDGSNYVFPQILDGYGARAALVAPLSDPWLRMAAAARAAGKTALAREADARGAEVRIALDARTAYLAWRRALLGRDLSVDAQRVAHAEVEEHERRVAAGTSPRTAGLGLVLAEKEAGLRLRAAEADVEVAATELAVFLGVSESEFDSAEDLEGEIRSTDGGGQVPALAAAIAEAEAADDRVDSEALAFLPRLSLSGVADVSVPSPRVFAVTTKDPVVTWEALATIEWSTSALTTGTANLARARDERAAAQARVEAVKREITAARRSAEISLRAARDRVALARERLASARALAEARRAELRAGVAQPLDVVIAESELVRAGLSHADALVDTRLSRAKLDAALGRARPDRGGSR</sequence>
<comment type="similarity">
    <text evidence="1">Belongs to the outer membrane factor (OMF) (TC 1.B.17) family.</text>
</comment>
<feature type="signal peptide" evidence="3">
    <location>
        <begin position="1"/>
        <end position="21"/>
    </location>
</feature>
<reference evidence="4" key="1">
    <citation type="submission" date="2021-12" db="EMBL/GenBank/DDBJ databases">
        <title>Discovery of the Pendulisporaceae a myxobacterial family with distinct sporulation behavior and unique specialized metabolism.</title>
        <authorList>
            <person name="Garcia R."/>
            <person name="Popoff A."/>
            <person name="Bader C.D."/>
            <person name="Loehr J."/>
            <person name="Walesch S."/>
            <person name="Walt C."/>
            <person name="Boldt J."/>
            <person name="Bunk B."/>
            <person name="Haeckl F.J.F.P.J."/>
            <person name="Gunesch A.P."/>
            <person name="Birkelbach J."/>
            <person name="Nuebel U."/>
            <person name="Pietschmann T."/>
            <person name="Bach T."/>
            <person name="Mueller R."/>
        </authorList>
    </citation>
    <scope>NUCLEOTIDE SEQUENCE</scope>
    <source>
        <strain evidence="4">MSr11367</strain>
    </source>
</reference>
<keyword evidence="2" id="KW-0175">Coiled coil</keyword>
<dbReference type="Pfam" id="PF02321">
    <property type="entry name" value="OEP"/>
    <property type="match status" value="2"/>
</dbReference>
<evidence type="ECO:0000313" key="4">
    <source>
        <dbReference type="EMBL" id="WXB09515.1"/>
    </source>
</evidence>
<dbReference type="EMBL" id="CP089983">
    <property type="protein sequence ID" value="WXB09515.1"/>
    <property type="molecule type" value="Genomic_DNA"/>
</dbReference>
<dbReference type="InterPro" id="IPR003423">
    <property type="entry name" value="OMP_efflux"/>
</dbReference>
<name>A0ABZ2LFG5_9BACT</name>
<feature type="chain" id="PRO_5046921424" evidence="3">
    <location>
        <begin position="22"/>
        <end position="441"/>
    </location>
</feature>
<dbReference type="PANTHER" id="PTHR30203:SF29">
    <property type="entry name" value="PROTEIN CYAE"/>
    <property type="match status" value="1"/>
</dbReference>
<dbReference type="SUPFAM" id="SSF56954">
    <property type="entry name" value="Outer membrane efflux proteins (OEP)"/>
    <property type="match status" value="1"/>
</dbReference>